<organism evidence="2">
    <name type="scientific">Arion vulgaris</name>
    <dbReference type="NCBI Taxonomy" id="1028688"/>
    <lineage>
        <taxon>Eukaryota</taxon>
        <taxon>Metazoa</taxon>
        <taxon>Spiralia</taxon>
        <taxon>Lophotrochozoa</taxon>
        <taxon>Mollusca</taxon>
        <taxon>Gastropoda</taxon>
        <taxon>Heterobranchia</taxon>
        <taxon>Euthyneura</taxon>
        <taxon>Panpulmonata</taxon>
        <taxon>Eupulmonata</taxon>
        <taxon>Stylommatophora</taxon>
        <taxon>Helicina</taxon>
        <taxon>Arionoidea</taxon>
        <taxon>Arionidae</taxon>
        <taxon>Arion</taxon>
    </lineage>
</organism>
<dbReference type="AlphaFoldDB" id="A0A0B6YKY0"/>
<proteinExistence type="predicted"/>
<evidence type="ECO:0000313" key="2">
    <source>
        <dbReference type="EMBL" id="CEK56852.1"/>
    </source>
</evidence>
<feature type="non-terminal residue" evidence="2">
    <location>
        <position position="1"/>
    </location>
</feature>
<name>A0A0B6YKY0_9EUPU</name>
<feature type="non-terminal residue" evidence="2">
    <location>
        <position position="87"/>
    </location>
</feature>
<protein>
    <submittedName>
        <fullName evidence="2">Uncharacterized protein</fullName>
    </submittedName>
</protein>
<feature type="region of interest" description="Disordered" evidence="1">
    <location>
        <begin position="60"/>
        <end position="87"/>
    </location>
</feature>
<reference evidence="2" key="1">
    <citation type="submission" date="2014-12" db="EMBL/GenBank/DDBJ databases">
        <title>Insight into the proteome of Arion vulgaris.</title>
        <authorList>
            <person name="Aradska J."/>
            <person name="Bulat T."/>
            <person name="Smidak R."/>
            <person name="Sarate P."/>
            <person name="Gangsoo J."/>
            <person name="Sialana F."/>
            <person name="Bilban M."/>
            <person name="Lubec G."/>
        </authorList>
    </citation>
    <scope>NUCLEOTIDE SEQUENCE</scope>
    <source>
        <tissue evidence="2">Skin</tissue>
    </source>
</reference>
<dbReference type="EMBL" id="HACG01009987">
    <property type="protein sequence ID" value="CEK56852.1"/>
    <property type="molecule type" value="Transcribed_RNA"/>
</dbReference>
<evidence type="ECO:0000256" key="1">
    <source>
        <dbReference type="SAM" id="MobiDB-lite"/>
    </source>
</evidence>
<sequence length="87" mass="9745">TNHSKDILDNLNLPDILVPDDEIHKNHLPRVSIEHENSKRSTVAAASRNQIIDPSKDVAHRTKEVLSPKWSLDTDGSGDDLNKAEDR</sequence>
<gene>
    <name evidence="2" type="primary">ORF28683</name>
</gene>
<accession>A0A0B6YKY0</accession>